<dbReference type="Proteomes" id="UP000036681">
    <property type="component" value="Unplaced"/>
</dbReference>
<reference evidence="3" key="1">
    <citation type="submission" date="2017-02" db="UniProtKB">
        <authorList>
            <consortium name="WormBaseParasite"/>
        </authorList>
    </citation>
    <scope>IDENTIFICATION</scope>
</reference>
<name>A0A0M3IRZ2_ASCLU</name>
<proteinExistence type="predicted"/>
<dbReference type="AlphaFoldDB" id="A0A0M3IRZ2"/>
<evidence type="ECO:0000313" key="3">
    <source>
        <dbReference type="WBParaSite" id="ALUE_0002152001-mRNA-1"/>
    </source>
</evidence>
<dbReference type="WBParaSite" id="ALUE_0002152001-mRNA-1">
    <property type="protein sequence ID" value="ALUE_0002152001-mRNA-1"/>
    <property type="gene ID" value="ALUE_0002152001"/>
</dbReference>
<evidence type="ECO:0000313" key="2">
    <source>
        <dbReference type="Proteomes" id="UP000036681"/>
    </source>
</evidence>
<sequence>MGKRFGKCAPVPEITYQRIDRQEESRALSFFSSFIRDNKMMTSVMDMIRRLSNNRPRHADATKAHPVKRYSTTQLRVSNSDTPRKLGPARDFEASLRLDQPIKSLTRTASQKSLRNEAWAETLFGPQGVLTAIFHMIDDRQKGKEPTEGGTRPIETNPTNAQHDLPFFIDMDFFKNASGVRTHEDIRPLELKSNALTTRPSLYVEVALYALSITAKPIDFAKIFQALLTNSQGDFEDPIAELPGFMGLCNRLTSQKSLRNEAWAETLFGPQGVLTAIFHMIDDRQKGKEPTEGGTRPIETNPTNAQHDLPFFIDMDFFKNASGVRTHEDIRPLELKSNALTTRPSLYAKYGLYALSITAKPIDFAKIFQALLTNSQGDFEDPIAELPGFMGLCNRLSCGDIYKAIDQFRKSEFFSNFQVRRYKSDS</sequence>
<evidence type="ECO:0000256" key="1">
    <source>
        <dbReference type="SAM" id="MobiDB-lite"/>
    </source>
</evidence>
<organism evidence="2 3">
    <name type="scientific">Ascaris lumbricoides</name>
    <name type="common">Giant roundworm</name>
    <dbReference type="NCBI Taxonomy" id="6252"/>
    <lineage>
        <taxon>Eukaryota</taxon>
        <taxon>Metazoa</taxon>
        <taxon>Ecdysozoa</taxon>
        <taxon>Nematoda</taxon>
        <taxon>Chromadorea</taxon>
        <taxon>Rhabditida</taxon>
        <taxon>Spirurina</taxon>
        <taxon>Ascaridomorpha</taxon>
        <taxon>Ascaridoidea</taxon>
        <taxon>Ascarididae</taxon>
        <taxon>Ascaris</taxon>
    </lineage>
</organism>
<accession>A0A0M3IRZ2</accession>
<feature type="region of interest" description="Disordered" evidence="1">
    <location>
        <begin position="141"/>
        <end position="161"/>
    </location>
</feature>
<keyword evidence="2" id="KW-1185">Reference proteome</keyword>
<protein>
    <submittedName>
        <fullName evidence="3">Restriction of telomere capping protein 4</fullName>
    </submittedName>
</protein>